<keyword evidence="3" id="KW-1185">Reference proteome</keyword>
<feature type="region of interest" description="Disordered" evidence="1">
    <location>
        <begin position="199"/>
        <end position="243"/>
    </location>
</feature>
<comment type="caution">
    <text evidence="2">The sequence shown here is derived from an EMBL/GenBank/DDBJ whole genome shotgun (WGS) entry which is preliminary data.</text>
</comment>
<organism evidence="2 3">
    <name type="scientific">Penicillium argentinense</name>
    <dbReference type="NCBI Taxonomy" id="1131581"/>
    <lineage>
        <taxon>Eukaryota</taxon>
        <taxon>Fungi</taxon>
        <taxon>Dikarya</taxon>
        <taxon>Ascomycota</taxon>
        <taxon>Pezizomycotina</taxon>
        <taxon>Eurotiomycetes</taxon>
        <taxon>Eurotiomycetidae</taxon>
        <taxon>Eurotiales</taxon>
        <taxon>Aspergillaceae</taxon>
        <taxon>Penicillium</taxon>
    </lineage>
</organism>
<feature type="compositionally biased region" description="Polar residues" evidence="1">
    <location>
        <begin position="467"/>
        <end position="478"/>
    </location>
</feature>
<dbReference type="OrthoDB" id="5288142at2759"/>
<sequence length="871" mass="96462">MAYNAVAQIDEVASHFGSDDSRASSPAHGAFQQLRDADHLGGGRRLESARTTDKAGLDLSSMIRSMTSTSYDVVEDDDYEVDVDHARDQRSNSSRMPPLNTAVARHSSPEPPLRSASSDLPIPLSHPIPDLQSIQGAYAGNVERLELTAERLSSSSADIGSEIRKMDQEQKRRSCSSASNSVIMRNGAFSPVTVASAHGSTFSTRQRSVSGASRLAQVTEPDHGEDGHYADQALPPLSILPAPQPQIYSHASEVYNNQYDGHHATEEVERPASAASGDTFQQARTLFTDFDGVHFSPLERAESGRRLSLIQPPLASKPESYKEPQSGEQMVYYPAPVPRMLNLPPKLSRKPVADREKRRTQLMNTIAAEDRHTASQQTQTKDNQKDKRQSTVTQQLRASVFFDPPKASLEIDVKQDSAVATLDSILDASAYAPVSAFTDHPFAGHVGSHVYGHAKRKTLKKPPPGQPQRNSQHIMGQEQSRESDEDSMQSGVGHQTNDDHHHRSHDKRSSSGTETESDDHSPESGEGEGEEEDEEDDYVGPPNTLLAELQLRKHELKQRTRTAMPTASQAQGMGTTLLELDEMAQKQSEKRRRRPVTLAWDGHNVADDDDVPLAMLYPEKANPDDDNQPIGLMARRQVEENEPLSARRARLRGEPVPEKGPVTVYAAEPKMEEPKPENESDNEVEAETLAERLRRLRGQNPAESDFTSDLLAEFDTRAGIAPKEAAPTKEPAPEQEETLAQRRNRLRKENNSRPATAKNLQMRRSMAALPQSRPAHVARHQSSFDVLPQHHGMMPQVAKRASMYSMPMQMGPQGPAGYPMAQPYGYGTPYPPVYPYNNMTYASGCGPNMTRQPIDPVQRDVIDRWRQSVRF</sequence>
<evidence type="ECO:0000313" key="3">
    <source>
        <dbReference type="Proteomes" id="UP001149074"/>
    </source>
</evidence>
<feature type="region of interest" description="Disordered" evidence="1">
    <location>
        <begin position="366"/>
        <end position="398"/>
    </location>
</feature>
<dbReference type="Proteomes" id="UP001149074">
    <property type="component" value="Unassembled WGS sequence"/>
</dbReference>
<feature type="region of interest" description="Disordered" evidence="1">
    <location>
        <begin position="723"/>
        <end position="761"/>
    </location>
</feature>
<gene>
    <name evidence="2" type="ORF">N7532_008115</name>
</gene>
<feature type="region of interest" description="Disordered" evidence="1">
    <location>
        <begin position="453"/>
        <end position="541"/>
    </location>
</feature>
<evidence type="ECO:0000313" key="2">
    <source>
        <dbReference type="EMBL" id="KAJ5089431.1"/>
    </source>
</evidence>
<feature type="compositionally biased region" description="Basic and acidic residues" evidence="1">
    <location>
        <begin position="161"/>
        <end position="172"/>
    </location>
</feature>
<dbReference type="RefSeq" id="XP_056471413.1">
    <property type="nucleotide sequence ID" value="XM_056620607.1"/>
</dbReference>
<accession>A0A9W9K1Q2</accession>
<feature type="compositionally biased region" description="Basic and acidic residues" evidence="1">
    <location>
        <begin position="220"/>
        <end position="229"/>
    </location>
</feature>
<dbReference type="EMBL" id="JAPQKI010000009">
    <property type="protein sequence ID" value="KAJ5089431.1"/>
    <property type="molecule type" value="Genomic_DNA"/>
</dbReference>
<dbReference type="GeneID" id="81359586"/>
<feature type="compositionally biased region" description="Polar residues" evidence="1">
    <location>
        <begin position="199"/>
        <end position="211"/>
    </location>
</feature>
<proteinExistence type="predicted"/>
<dbReference type="AlphaFoldDB" id="A0A9W9K1Q2"/>
<feature type="compositionally biased region" description="Acidic residues" evidence="1">
    <location>
        <begin position="525"/>
        <end position="538"/>
    </location>
</feature>
<reference evidence="2" key="1">
    <citation type="submission" date="2022-11" db="EMBL/GenBank/DDBJ databases">
        <authorList>
            <person name="Petersen C."/>
        </authorList>
    </citation>
    <scope>NUCLEOTIDE SEQUENCE</scope>
    <source>
        <strain evidence="2">IBT 30761</strain>
    </source>
</reference>
<feature type="region of interest" description="Disordered" evidence="1">
    <location>
        <begin position="304"/>
        <end position="326"/>
    </location>
</feature>
<feature type="region of interest" description="Disordered" evidence="1">
    <location>
        <begin position="85"/>
        <end position="121"/>
    </location>
</feature>
<feature type="region of interest" description="Disordered" evidence="1">
    <location>
        <begin position="159"/>
        <end position="179"/>
    </location>
</feature>
<name>A0A9W9K1Q2_9EURO</name>
<protein>
    <submittedName>
        <fullName evidence="2">Uncharacterized protein</fullName>
    </submittedName>
</protein>
<evidence type="ECO:0000256" key="1">
    <source>
        <dbReference type="SAM" id="MobiDB-lite"/>
    </source>
</evidence>
<reference evidence="2" key="2">
    <citation type="journal article" date="2023" name="IMA Fungus">
        <title>Comparative genomic study of the Penicillium genus elucidates a diverse pangenome and 15 lateral gene transfer events.</title>
        <authorList>
            <person name="Petersen C."/>
            <person name="Sorensen T."/>
            <person name="Nielsen M.R."/>
            <person name="Sondergaard T.E."/>
            <person name="Sorensen J.L."/>
            <person name="Fitzpatrick D.A."/>
            <person name="Frisvad J.C."/>
            <person name="Nielsen K.L."/>
        </authorList>
    </citation>
    <scope>NUCLEOTIDE SEQUENCE</scope>
    <source>
        <strain evidence="2">IBT 30761</strain>
    </source>
</reference>